<dbReference type="AlphaFoldDB" id="A0A378VK13"/>
<organism evidence="1 2">
    <name type="scientific">Neisseria lactamica</name>
    <dbReference type="NCBI Taxonomy" id="486"/>
    <lineage>
        <taxon>Bacteria</taxon>
        <taxon>Pseudomonadati</taxon>
        <taxon>Pseudomonadota</taxon>
        <taxon>Betaproteobacteria</taxon>
        <taxon>Neisseriales</taxon>
        <taxon>Neisseriaceae</taxon>
        <taxon>Neisseria</taxon>
    </lineage>
</organism>
<gene>
    <name evidence="1" type="ORF">NCTC10616_00067</name>
</gene>
<protein>
    <submittedName>
        <fullName evidence="1">Uncharacterized protein</fullName>
    </submittedName>
</protein>
<proteinExistence type="predicted"/>
<reference evidence="1 2" key="1">
    <citation type="submission" date="2018-06" db="EMBL/GenBank/DDBJ databases">
        <authorList>
            <consortium name="Pathogen Informatics"/>
            <person name="Doyle S."/>
        </authorList>
    </citation>
    <scope>NUCLEOTIDE SEQUENCE [LARGE SCALE GENOMIC DNA]</scope>
    <source>
        <strain evidence="1 2">NCTC10616</strain>
    </source>
</reference>
<evidence type="ECO:0000313" key="1">
    <source>
        <dbReference type="EMBL" id="SUA16430.1"/>
    </source>
</evidence>
<keyword evidence="2" id="KW-1185">Reference proteome</keyword>
<dbReference type="EMBL" id="UGRO01000002">
    <property type="protein sequence ID" value="SUA16430.1"/>
    <property type="molecule type" value="Genomic_DNA"/>
</dbReference>
<evidence type="ECO:0000313" key="2">
    <source>
        <dbReference type="Proteomes" id="UP000254193"/>
    </source>
</evidence>
<sequence length="158" mass="18384">MQVDFTVSSSLKDNLGLQPLISGRLKNKKQPAQPVFLAEPLIPTATPFSLSPWERADCSRFRRCRSSEKECPKHRQREFFRQPLSQDRWNKRRERFFRQSLNPSVGCVPRDTLAVDWGCRENRERVCTAHTLHTGYGLLRIIAAYSQELKNGNVYSFQ</sequence>
<name>A0A378VK13_NEILA</name>
<accession>A0A378VK13</accession>
<dbReference type="Proteomes" id="UP000254193">
    <property type="component" value="Unassembled WGS sequence"/>
</dbReference>